<proteinExistence type="predicted"/>
<dbReference type="PANTHER" id="PTHR44013:SF1">
    <property type="entry name" value="ZINC-TYPE ALCOHOL DEHYDROGENASE-LIKE PROTEIN C16A3.02C"/>
    <property type="match status" value="1"/>
</dbReference>
<dbReference type="InterPro" id="IPR011032">
    <property type="entry name" value="GroES-like_sf"/>
</dbReference>
<feature type="domain" description="Enoyl reductase (ER)" evidence="1">
    <location>
        <begin position="10"/>
        <end position="318"/>
    </location>
</feature>
<protein>
    <submittedName>
        <fullName evidence="2">NADPH:quinone oxidoreductase</fullName>
    </submittedName>
</protein>
<comment type="caution">
    <text evidence="2">The sequence shown here is derived from an EMBL/GenBank/DDBJ whole genome shotgun (WGS) entry which is preliminary data.</text>
</comment>
<dbReference type="SUPFAM" id="SSF50129">
    <property type="entry name" value="GroES-like"/>
    <property type="match status" value="1"/>
</dbReference>
<evidence type="ECO:0000313" key="2">
    <source>
        <dbReference type="EMBL" id="OFW59528.1"/>
    </source>
</evidence>
<gene>
    <name evidence="2" type="ORF">A2Y75_10155</name>
</gene>
<evidence type="ECO:0000313" key="3">
    <source>
        <dbReference type="Proteomes" id="UP000177876"/>
    </source>
</evidence>
<dbReference type="SMART" id="SM00829">
    <property type="entry name" value="PKS_ER"/>
    <property type="match status" value="1"/>
</dbReference>
<name>A0A1F2WRM6_9ACTN</name>
<reference evidence="2 3" key="1">
    <citation type="journal article" date="2016" name="Nat. Commun.">
        <title>Thousands of microbial genomes shed light on interconnected biogeochemical processes in an aquifer system.</title>
        <authorList>
            <person name="Anantharaman K."/>
            <person name="Brown C.T."/>
            <person name="Hug L.A."/>
            <person name="Sharon I."/>
            <person name="Castelle C.J."/>
            <person name="Probst A.J."/>
            <person name="Thomas B.C."/>
            <person name="Singh A."/>
            <person name="Wilkins M.J."/>
            <person name="Karaoz U."/>
            <person name="Brodie E.L."/>
            <person name="Williams K.H."/>
            <person name="Hubbard S.S."/>
            <person name="Banfield J.F."/>
        </authorList>
    </citation>
    <scope>NUCLEOTIDE SEQUENCE [LARGE SCALE GENOMIC DNA]</scope>
</reference>
<dbReference type="Gene3D" id="3.90.180.10">
    <property type="entry name" value="Medium-chain alcohol dehydrogenases, catalytic domain"/>
    <property type="match status" value="1"/>
</dbReference>
<dbReference type="Proteomes" id="UP000177876">
    <property type="component" value="Unassembled WGS sequence"/>
</dbReference>
<dbReference type="AlphaFoldDB" id="A0A1F2WRM6"/>
<dbReference type="Gene3D" id="3.40.50.720">
    <property type="entry name" value="NAD(P)-binding Rossmann-like Domain"/>
    <property type="match status" value="1"/>
</dbReference>
<dbReference type="STRING" id="1797197.A2Y75_10155"/>
<sequence length="320" mass="35619">MKAIVYTRYGPPDVLQLKEVEKPTPKDNEVLIKVHATTVNRTDCGFRKPEYPLIIRLINGVFKPKRTILGSELAGEVEEVGKGVKLFKKGDQVFGLTGNKFGAHAEYICLPEKASIVTRPANMNYEEAAAVCDGAMLAFNFIRKINLQKGDKILIYGASGSIGTAAVQLAKYFGAEVTAVCNTKNLELVKSLGAEEVIDYTKDDFTQNGQSYKAVVDAVGKTSYFRCKKLIKKGGVYFSTDLGFLAQNLFLVLWTKIFGSKKVKFPIPKDRKEDVAFFKELIEAGKYKAVIDRRYPLEQIVEAYRYVEEGQKTGNVVIIV</sequence>
<dbReference type="Pfam" id="PF08240">
    <property type="entry name" value="ADH_N"/>
    <property type="match status" value="1"/>
</dbReference>
<dbReference type="CDD" id="cd08267">
    <property type="entry name" value="MDR1"/>
    <property type="match status" value="1"/>
</dbReference>
<dbReference type="EMBL" id="MELK01000014">
    <property type="protein sequence ID" value="OFW59528.1"/>
    <property type="molecule type" value="Genomic_DNA"/>
</dbReference>
<organism evidence="2 3">
    <name type="scientific">Candidatus Solincola sediminis</name>
    <dbReference type="NCBI Taxonomy" id="1797199"/>
    <lineage>
        <taxon>Bacteria</taxon>
        <taxon>Bacillati</taxon>
        <taxon>Actinomycetota</taxon>
        <taxon>Candidatus Geothermincolia</taxon>
        <taxon>Candidatus Geothermincolales</taxon>
        <taxon>Candidatus Geothermincolaceae</taxon>
        <taxon>Candidatus Solincola</taxon>
    </lineage>
</organism>
<dbReference type="InterPro" id="IPR036291">
    <property type="entry name" value="NAD(P)-bd_dom_sf"/>
</dbReference>
<dbReference type="SUPFAM" id="SSF51735">
    <property type="entry name" value="NAD(P)-binding Rossmann-fold domains"/>
    <property type="match status" value="1"/>
</dbReference>
<accession>A0A1F2WRM6</accession>
<dbReference type="PANTHER" id="PTHR44013">
    <property type="entry name" value="ZINC-TYPE ALCOHOL DEHYDROGENASE-LIKE PROTEIN C16A3.02C"/>
    <property type="match status" value="1"/>
</dbReference>
<dbReference type="InterPro" id="IPR020843">
    <property type="entry name" value="ER"/>
</dbReference>
<dbReference type="Pfam" id="PF13602">
    <property type="entry name" value="ADH_zinc_N_2"/>
    <property type="match status" value="1"/>
</dbReference>
<evidence type="ECO:0000259" key="1">
    <source>
        <dbReference type="SMART" id="SM00829"/>
    </source>
</evidence>
<dbReference type="InterPro" id="IPR052733">
    <property type="entry name" value="Chloroplast_QOR"/>
</dbReference>
<dbReference type="GO" id="GO:0016491">
    <property type="term" value="F:oxidoreductase activity"/>
    <property type="evidence" value="ECO:0007669"/>
    <property type="project" value="InterPro"/>
</dbReference>
<dbReference type="InterPro" id="IPR013154">
    <property type="entry name" value="ADH-like_N"/>
</dbReference>